<keyword evidence="4" id="KW-1185">Reference proteome</keyword>
<proteinExistence type="inferred from homology"/>
<reference evidence="3 4" key="1">
    <citation type="submission" date="2018-08" db="EMBL/GenBank/DDBJ databases">
        <title>Actinomadura spongicola sp. nov., isolated from marine sponge Leucetta chagosensis.</title>
        <authorList>
            <person name="Li L."/>
            <person name="Lin H.W."/>
        </authorList>
    </citation>
    <scope>NUCLEOTIDE SEQUENCE [LARGE SCALE GENOMIC DNA]</scope>
    <source>
        <strain evidence="3 4">LHW52907</strain>
    </source>
</reference>
<evidence type="ECO:0000313" key="4">
    <source>
        <dbReference type="Proteomes" id="UP000262882"/>
    </source>
</evidence>
<dbReference type="CDD" id="cd08899">
    <property type="entry name" value="SRPBCC_CalC_Aha1-like_6"/>
    <property type="match status" value="1"/>
</dbReference>
<dbReference type="Pfam" id="PF08327">
    <property type="entry name" value="AHSA1"/>
    <property type="match status" value="1"/>
</dbReference>
<gene>
    <name evidence="3" type="ORF">D0T12_19345</name>
</gene>
<accession>A0A372GFY4</accession>
<dbReference type="SUPFAM" id="SSF55961">
    <property type="entry name" value="Bet v1-like"/>
    <property type="match status" value="1"/>
</dbReference>
<comment type="similarity">
    <text evidence="1">Belongs to the AHA1 family.</text>
</comment>
<dbReference type="AlphaFoldDB" id="A0A372GFY4"/>
<organism evidence="3 4">
    <name type="scientific">Actinomadura spongiicola</name>
    <dbReference type="NCBI Taxonomy" id="2303421"/>
    <lineage>
        <taxon>Bacteria</taxon>
        <taxon>Bacillati</taxon>
        <taxon>Actinomycetota</taxon>
        <taxon>Actinomycetes</taxon>
        <taxon>Streptosporangiales</taxon>
        <taxon>Thermomonosporaceae</taxon>
        <taxon>Actinomadura</taxon>
    </lineage>
</organism>
<name>A0A372GFY4_9ACTN</name>
<dbReference type="Gene3D" id="3.30.530.20">
    <property type="match status" value="1"/>
</dbReference>
<dbReference type="RefSeq" id="WP_117400973.1">
    <property type="nucleotide sequence ID" value="NZ_QVNQ01000005.1"/>
</dbReference>
<feature type="domain" description="Activator of Hsp90 ATPase homologue 1/2-like C-terminal" evidence="2">
    <location>
        <begin position="36"/>
        <end position="126"/>
    </location>
</feature>
<dbReference type="EMBL" id="QVNQ01000005">
    <property type="protein sequence ID" value="RFS84284.1"/>
    <property type="molecule type" value="Genomic_DNA"/>
</dbReference>
<evidence type="ECO:0000256" key="1">
    <source>
        <dbReference type="ARBA" id="ARBA00006817"/>
    </source>
</evidence>
<evidence type="ECO:0000313" key="3">
    <source>
        <dbReference type="EMBL" id="RFS84284.1"/>
    </source>
</evidence>
<protein>
    <submittedName>
        <fullName evidence="3">Polyketide cyclase</fullName>
    </submittedName>
</protein>
<dbReference type="InterPro" id="IPR013538">
    <property type="entry name" value="ASHA1/2-like_C"/>
</dbReference>
<evidence type="ECO:0000259" key="2">
    <source>
        <dbReference type="Pfam" id="PF08327"/>
    </source>
</evidence>
<comment type="caution">
    <text evidence="3">The sequence shown here is derived from an EMBL/GenBank/DDBJ whole genome shotgun (WGS) entry which is preliminary data.</text>
</comment>
<dbReference type="InterPro" id="IPR023393">
    <property type="entry name" value="START-like_dom_sf"/>
</dbReference>
<dbReference type="OrthoDB" id="8117292at2"/>
<dbReference type="Proteomes" id="UP000262882">
    <property type="component" value="Unassembled WGS sequence"/>
</dbReference>
<sequence>MIEVTGQINAVRRRVGERVLEAGTARTLTVSQTYDTDVEDLWDAVTDADRIARWFLPVSGELRPGGRYELEGNASGTIEHCDPPKGFSATWEYGGQISWIEVRLTPEDGGRSRFELEHIAHVDDHWEQFGPGAVGIGWDMGLLGLALHVSSGVDAPAELGKEWTATEEAKEFMRQSGESWFKAHVATGDDEAMCRAAADRTIAAYTGDTPSQDDGR</sequence>